<gene>
    <name evidence="1" type="ORF">CLUMA_CG000942</name>
</gene>
<proteinExistence type="predicted"/>
<dbReference type="Proteomes" id="UP000183832">
    <property type="component" value="Unassembled WGS sequence"/>
</dbReference>
<evidence type="ECO:0000313" key="2">
    <source>
        <dbReference type="Proteomes" id="UP000183832"/>
    </source>
</evidence>
<dbReference type="AlphaFoldDB" id="A0A1J1HGK3"/>
<keyword evidence="2" id="KW-1185">Reference proteome</keyword>
<protein>
    <submittedName>
        <fullName evidence="1">CLUMA_CG000942, isoform A</fullName>
    </submittedName>
</protein>
<organism evidence="1 2">
    <name type="scientific">Clunio marinus</name>
    <dbReference type="NCBI Taxonomy" id="568069"/>
    <lineage>
        <taxon>Eukaryota</taxon>
        <taxon>Metazoa</taxon>
        <taxon>Ecdysozoa</taxon>
        <taxon>Arthropoda</taxon>
        <taxon>Hexapoda</taxon>
        <taxon>Insecta</taxon>
        <taxon>Pterygota</taxon>
        <taxon>Neoptera</taxon>
        <taxon>Endopterygota</taxon>
        <taxon>Diptera</taxon>
        <taxon>Nematocera</taxon>
        <taxon>Chironomoidea</taxon>
        <taxon>Chironomidae</taxon>
        <taxon>Clunio</taxon>
    </lineage>
</organism>
<reference evidence="1 2" key="1">
    <citation type="submission" date="2015-04" db="EMBL/GenBank/DDBJ databases">
        <authorList>
            <person name="Syromyatnikov M.Y."/>
            <person name="Popov V.N."/>
        </authorList>
    </citation>
    <scope>NUCLEOTIDE SEQUENCE [LARGE SCALE GENOMIC DNA]</scope>
</reference>
<accession>A0A1J1HGK3</accession>
<dbReference type="EMBL" id="CVRI01000004">
    <property type="protein sequence ID" value="CRK87133.1"/>
    <property type="molecule type" value="Genomic_DNA"/>
</dbReference>
<name>A0A1J1HGK3_9DIPT</name>
<evidence type="ECO:0000313" key="1">
    <source>
        <dbReference type="EMBL" id="CRK87133.1"/>
    </source>
</evidence>
<sequence length="60" mass="6947">MTSKALENYLKMETNSRWKAFQSTCVNCKGLILHPFGELYIAQQNLIVKTSNTEIRLKEI</sequence>